<evidence type="ECO:0000256" key="6">
    <source>
        <dbReference type="ARBA" id="ARBA00023136"/>
    </source>
</evidence>
<keyword evidence="4 9" id="KW-1133">Transmembrane helix</keyword>
<keyword evidence="5" id="KW-0406">Ion transport</keyword>
<dbReference type="GO" id="GO:0022841">
    <property type="term" value="F:potassium ion leak channel activity"/>
    <property type="evidence" value="ECO:0007669"/>
    <property type="project" value="TreeGrafter"/>
</dbReference>
<keyword evidence="3 9" id="KW-0812">Transmembrane</keyword>
<comment type="subcellular location">
    <subcellularLocation>
        <location evidence="1">Membrane</location>
        <topology evidence="1">Multi-pass membrane protein</topology>
    </subcellularLocation>
</comment>
<evidence type="ECO:0000256" key="3">
    <source>
        <dbReference type="ARBA" id="ARBA00022692"/>
    </source>
</evidence>
<evidence type="ECO:0000256" key="5">
    <source>
        <dbReference type="ARBA" id="ARBA00023065"/>
    </source>
</evidence>
<feature type="transmembrane region" description="Helical" evidence="9">
    <location>
        <begin position="38"/>
        <end position="57"/>
    </location>
</feature>
<accession>A0A914DM75</accession>
<reference evidence="12" key="1">
    <citation type="submission" date="2022-11" db="UniProtKB">
        <authorList>
            <consortium name="WormBaseParasite"/>
        </authorList>
    </citation>
    <scope>IDENTIFICATION</scope>
</reference>
<dbReference type="GO" id="GO:0030322">
    <property type="term" value="P:stabilization of membrane potential"/>
    <property type="evidence" value="ECO:0007669"/>
    <property type="project" value="TreeGrafter"/>
</dbReference>
<feature type="transmembrane region" description="Helical" evidence="9">
    <location>
        <begin position="88"/>
        <end position="110"/>
    </location>
</feature>
<proteinExistence type="predicted"/>
<dbReference type="Gene3D" id="1.10.287.70">
    <property type="match status" value="1"/>
</dbReference>
<dbReference type="SUPFAM" id="SSF81324">
    <property type="entry name" value="Voltage-gated potassium channels"/>
    <property type="match status" value="1"/>
</dbReference>
<keyword evidence="8" id="KW-0175">Coiled coil</keyword>
<dbReference type="PANTHER" id="PTHR11003:SF335">
    <property type="entry name" value="POTASSIUM CHANNEL DOMAIN-CONTAINING PROTEIN"/>
    <property type="match status" value="1"/>
</dbReference>
<evidence type="ECO:0000256" key="9">
    <source>
        <dbReference type="SAM" id="Phobius"/>
    </source>
</evidence>
<evidence type="ECO:0000256" key="8">
    <source>
        <dbReference type="SAM" id="Coils"/>
    </source>
</evidence>
<protein>
    <submittedName>
        <fullName evidence="12">Potassium channel domain-containing protein</fullName>
    </submittedName>
</protein>
<keyword evidence="6 9" id="KW-0472">Membrane</keyword>
<dbReference type="Proteomes" id="UP000887540">
    <property type="component" value="Unplaced"/>
</dbReference>
<dbReference type="InterPro" id="IPR003280">
    <property type="entry name" value="2pore_dom_K_chnl"/>
</dbReference>
<name>A0A914DM75_9BILA</name>
<sequence>MGFLDCHALCASVHKKYACKLDKTCIIDFDEHNIPVKISLIFVAIWIGLCAGMSCLWEDWGYFEAFYFFFISLSTIGLGELMPTQPQYLLLMFVKIMIGLTLFSICITSIQHALENLLSHCLSKLRATEEEEEIDEFDVESNHKQHISLGVFRSYGSNFSLNKLHSELNNNINKGSQTILNNKINIKSFIRRTPSFEDVVKVINEIEDHEIEDAKLQEEIDRNNNNKENSADSFELLYNKKTCRCCLALANGSIVTSILLHRYNLRNNLMQCPSYLSSLTSLNTRKFVKLKHNEKLKIKQIEDHTLLMP</sequence>
<feature type="coiled-coil region" evidence="8">
    <location>
        <begin position="199"/>
        <end position="226"/>
    </location>
</feature>
<evidence type="ECO:0000313" key="11">
    <source>
        <dbReference type="Proteomes" id="UP000887540"/>
    </source>
</evidence>
<dbReference type="GO" id="GO:0015271">
    <property type="term" value="F:outward rectifier potassium channel activity"/>
    <property type="evidence" value="ECO:0007669"/>
    <property type="project" value="TreeGrafter"/>
</dbReference>
<dbReference type="Pfam" id="PF07885">
    <property type="entry name" value="Ion_trans_2"/>
    <property type="match status" value="1"/>
</dbReference>
<feature type="domain" description="Potassium channel" evidence="10">
    <location>
        <begin position="42"/>
        <end position="115"/>
    </location>
</feature>
<dbReference type="WBParaSite" id="ACRNAN_scaffold295.g25407.t1">
    <property type="protein sequence ID" value="ACRNAN_scaffold295.g25407.t1"/>
    <property type="gene ID" value="ACRNAN_scaffold295.g25407"/>
</dbReference>
<evidence type="ECO:0000256" key="4">
    <source>
        <dbReference type="ARBA" id="ARBA00022989"/>
    </source>
</evidence>
<dbReference type="GO" id="GO:0005886">
    <property type="term" value="C:plasma membrane"/>
    <property type="evidence" value="ECO:0007669"/>
    <property type="project" value="TreeGrafter"/>
</dbReference>
<dbReference type="InterPro" id="IPR013099">
    <property type="entry name" value="K_chnl_dom"/>
</dbReference>
<organism evidence="11 12">
    <name type="scientific">Acrobeloides nanus</name>
    <dbReference type="NCBI Taxonomy" id="290746"/>
    <lineage>
        <taxon>Eukaryota</taxon>
        <taxon>Metazoa</taxon>
        <taxon>Ecdysozoa</taxon>
        <taxon>Nematoda</taxon>
        <taxon>Chromadorea</taxon>
        <taxon>Rhabditida</taxon>
        <taxon>Tylenchina</taxon>
        <taxon>Cephalobomorpha</taxon>
        <taxon>Cephaloboidea</taxon>
        <taxon>Cephalobidae</taxon>
        <taxon>Acrobeloides</taxon>
    </lineage>
</organism>
<dbReference type="PANTHER" id="PTHR11003">
    <property type="entry name" value="POTASSIUM CHANNEL, SUBFAMILY K"/>
    <property type="match status" value="1"/>
</dbReference>
<keyword evidence="11" id="KW-1185">Reference proteome</keyword>
<keyword evidence="2" id="KW-0813">Transport</keyword>
<evidence type="ECO:0000256" key="7">
    <source>
        <dbReference type="ARBA" id="ARBA00023303"/>
    </source>
</evidence>
<feature type="transmembrane region" description="Helical" evidence="9">
    <location>
        <begin position="64"/>
        <end position="82"/>
    </location>
</feature>
<evidence type="ECO:0000259" key="10">
    <source>
        <dbReference type="Pfam" id="PF07885"/>
    </source>
</evidence>
<dbReference type="AlphaFoldDB" id="A0A914DM75"/>
<evidence type="ECO:0000256" key="1">
    <source>
        <dbReference type="ARBA" id="ARBA00004141"/>
    </source>
</evidence>
<evidence type="ECO:0000256" key="2">
    <source>
        <dbReference type="ARBA" id="ARBA00022448"/>
    </source>
</evidence>
<evidence type="ECO:0000313" key="12">
    <source>
        <dbReference type="WBParaSite" id="ACRNAN_scaffold295.g25407.t1"/>
    </source>
</evidence>
<keyword evidence="7" id="KW-0407">Ion channel</keyword>